<organism evidence="3">
    <name type="scientific">marine sediment metagenome</name>
    <dbReference type="NCBI Taxonomy" id="412755"/>
    <lineage>
        <taxon>unclassified sequences</taxon>
        <taxon>metagenomes</taxon>
        <taxon>ecological metagenomes</taxon>
    </lineage>
</organism>
<dbReference type="PANTHER" id="PTHR33627:SF1">
    <property type="entry name" value="TRANSPOSASE"/>
    <property type="match status" value="1"/>
</dbReference>
<name>A0A0F9F5Y8_9ZZZZ</name>
<evidence type="ECO:0000259" key="2">
    <source>
        <dbReference type="Pfam" id="PF13546"/>
    </source>
</evidence>
<dbReference type="Pfam" id="PF13546">
    <property type="entry name" value="DDE_5"/>
    <property type="match status" value="1"/>
</dbReference>
<sequence length="350" mass="39899">PHACSIGVLDETGHPKQGDKTPGVQHQYCGERGKQENCVVGQHLLYTDNHPTNPFSCVLASDLYLPRSWADDRARCRAAGIPDELRFRTKWQIGLDQVRRAISNGIRFSYIVFDADYGRAPEFWFGLDAMGQRGVGGVGPNFPCWTRLPHWRSGRAEHASKRVDHLATHSPAFTRQPWRTIHVRTLTRGVSVWRMKAARVHLVAQKAPNHHGPAIPTDRHYWLLVAENVRNLERKYFVSNAAADADPEELLRVAVGRWHVEKWFERAKQEAGFGAFEVRTYGSLIRHWLCSRLAMFFLACQTRRLRGEKSAHHARTSGRRDQHAGREDLGPMAPILDRTTQERSLLPTTQ</sequence>
<feature type="region of interest" description="Disordered" evidence="1">
    <location>
        <begin position="1"/>
        <end position="23"/>
    </location>
</feature>
<dbReference type="InterPro" id="IPR012337">
    <property type="entry name" value="RNaseH-like_sf"/>
</dbReference>
<gene>
    <name evidence="3" type="ORF">LCGC14_2345110</name>
</gene>
<dbReference type="AlphaFoldDB" id="A0A0F9F5Y8"/>
<protein>
    <recommendedName>
        <fullName evidence="2">Transposase IS701-like DDE domain-containing protein</fullName>
    </recommendedName>
</protein>
<evidence type="ECO:0000256" key="1">
    <source>
        <dbReference type="SAM" id="MobiDB-lite"/>
    </source>
</evidence>
<dbReference type="NCBIfam" id="NF033540">
    <property type="entry name" value="transpos_IS701"/>
    <property type="match status" value="1"/>
</dbReference>
<evidence type="ECO:0000313" key="3">
    <source>
        <dbReference type="EMBL" id="KKL46482.1"/>
    </source>
</evidence>
<dbReference type="SUPFAM" id="SSF53098">
    <property type="entry name" value="Ribonuclease H-like"/>
    <property type="match status" value="1"/>
</dbReference>
<comment type="caution">
    <text evidence="3">The sequence shown here is derived from an EMBL/GenBank/DDBJ whole genome shotgun (WGS) entry which is preliminary data.</text>
</comment>
<dbReference type="PANTHER" id="PTHR33627">
    <property type="entry name" value="TRANSPOSASE"/>
    <property type="match status" value="1"/>
</dbReference>
<feature type="non-terminal residue" evidence="3">
    <location>
        <position position="1"/>
    </location>
</feature>
<dbReference type="InterPro" id="IPR038721">
    <property type="entry name" value="IS701-like_DDE_dom"/>
</dbReference>
<accession>A0A0F9F5Y8</accession>
<proteinExistence type="predicted"/>
<feature type="domain" description="Transposase IS701-like DDE" evidence="2">
    <location>
        <begin position="7"/>
        <end position="188"/>
    </location>
</feature>
<dbReference type="InterPro" id="IPR039365">
    <property type="entry name" value="IS701-like"/>
</dbReference>
<dbReference type="EMBL" id="LAZR01034014">
    <property type="protein sequence ID" value="KKL46482.1"/>
    <property type="molecule type" value="Genomic_DNA"/>
</dbReference>
<reference evidence="3" key="1">
    <citation type="journal article" date="2015" name="Nature">
        <title>Complex archaea that bridge the gap between prokaryotes and eukaryotes.</title>
        <authorList>
            <person name="Spang A."/>
            <person name="Saw J.H."/>
            <person name="Jorgensen S.L."/>
            <person name="Zaremba-Niedzwiedzka K."/>
            <person name="Martijn J."/>
            <person name="Lind A.E."/>
            <person name="van Eijk R."/>
            <person name="Schleper C."/>
            <person name="Guy L."/>
            <person name="Ettema T.J."/>
        </authorList>
    </citation>
    <scope>NUCLEOTIDE SEQUENCE</scope>
</reference>
<feature type="region of interest" description="Disordered" evidence="1">
    <location>
        <begin position="308"/>
        <end position="350"/>
    </location>
</feature>
<feature type="compositionally biased region" description="Basic and acidic residues" evidence="1">
    <location>
        <begin position="318"/>
        <end position="329"/>
    </location>
</feature>